<evidence type="ECO:0000313" key="1">
    <source>
        <dbReference type="EMBL" id="RUS67755.1"/>
    </source>
</evidence>
<dbReference type="AlphaFoldDB" id="A0A433SG93"/>
<evidence type="ECO:0000313" key="2">
    <source>
        <dbReference type="Proteomes" id="UP000286947"/>
    </source>
</evidence>
<evidence type="ECO:0008006" key="3">
    <source>
        <dbReference type="Google" id="ProtNLM"/>
    </source>
</evidence>
<accession>A0A433SG93</accession>
<dbReference type="RefSeq" id="WP_126977396.1">
    <property type="nucleotide sequence ID" value="NZ_PQSP01000001.1"/>
</dbReference>
<gene>
    <name evidence="1" type="ORF">CUZ56_00232</name>
</gene>
<dbReference type="Proteomes" id="UP000286947">
    <property type="component" value="Unassembled WGS sequence"/>
</dbReference>
<sequence length="327" mass="37297">MRIDKAYCEELGREVDIEEACMEFALQDKLSKFHFLCTDPVCRNYGVRVSAINHNKVAEDTPLKSPHFRIWDTHSEQCEWMELDEALQQEGTESTTNTCSSRVAAQLQAINTRLISHFVIPDVENEPTAPEPQDDELKNIRTIVDRKKRLNARREYAQQAGSTTRNLDSLVSCFLGLKDQNLLDAQEVSISGGAGTISFRNLFRHIRYGLVDGVAVYYGGARLYKRYGEGFALNLIDKKDGENISLYISKDDIQSYRPAKRFNRDIDQMQEMVNEGLNPYFTIYWIGGLKKGEKGYSVDFKHLSHFTMRLNCPSKKPTTLVGGESEE</sequence>
<reference evidence="1 2" key="1">
    <citation type="submission" date="2018-01" db="EMBL/GenBank/DDBJ databases">
        <title>Saezia sanguinis gen. nov., sp. nov., in the order Burkholderiales isolated from human blood.</title>
        <authorList>
            <person name="Medina-Pascual M.J."/>
            <person name="Valdezate S."/>
            <person name="Monzon S."/>
            <person name="Cuesta I."/>
            <person name="Carrasco G."/>
            <person name="Villalon P."/>
            <person name="Saez-Nieto J.A."/>
        </authorList>
    </citation>
    <scope>NUCLEOTIDE SEQUENCE [LARGE SCALE GENOMIC DNA]</scope>
    <source>
        <strain evidence="1 2">CNM695-12</strain>
    </source>
</reference>
<keyword evidence="2" id="KW-1185">Reference proteome</keyword>
<proteinExistence type="predicted"/>
<organism evidence="1 2">
    <name type="scientific">Saezia sanguinis</name>
    <dbReference type="NCBI Taxonomy" id="1965230"/>
    <lineage>
        <taxon>Bacteria</taxon>
        <taxon>Pseudomonadati</taxon>
        <taxon>Pseudomonadota</taxon>
        <taxon>Betaproteobacteria</taxon>
        <taxon>Burkholderiales</taxon>
        <taxon>Saeziaceae</taxon>
        <taxon>Saezia</taxon>
    </lineage>
</organism>
<protein>
    <recommendedName>
        <fullName evidence="3">ATPase</fullName>
    </recommendedName>
</protein>
<comment type="caution">
    <text evidence="1">The sequence shown here is derived from an EMBL/GenBank/DDBJ whole genome shotgun (WGS) entry which is preliminary data.</text>
</comment>
<name>A0A433SG93_9BURK</name>
<dbReference type="EMBL" id="PQSP01000001">
    <property type="protein sequence ID" value="RUS67755.1"/>
    <property type="molecule type" value="Genomic_DNA"/>
</dbReference>
<dbReference type="OrthoDB" id="6199459at2"/>